<accession>A0ACB7XR33</accession>
<evidence type="ECO:0000313" key="1">
    <source>
        <dbReference type="EMBL" id="KAH7843352.1"/>
    </source>
</evidence>
<comment type="caution">
    <text evidence="1">The sequence shown here is derived from an EMBL/GenBank/DDBJ whole genome shotgun (WGS) entry which is preliminary data.</text>
</comment>
<organism evidence="1 2">
    <name type="scientific">Vaccinium darrowii</name>
    <dbReference type="NCBI Taxonomy" id="229202"/>
    <lineage>
        <taxon>Eukaryota</taxon>
        <taxon>Viridiplantae</taxon>
        <taxon>Streptophyta</taxon>
        <taxon>Embryophyta</taxon>
        <taxon>Tracheophyta</taxon>
        <taxon>Spermatophyta</taxon>
        <taxon>Magnoliopsida</taxon>
        <taxon>eudicotyledons</taxon>
        <taxon>Gunneridae</taxon>
        <taxon>Pentapetalae</taxon>
        <taxon>asterids</taxon>
        <taxon>Ericales</taxon>
        <taxon>Ericaceae</taxon>
        <taxon>Vaccinioideae</taxon>
        <taxon>Vaccinieae</taxon>
        <taxon>Vaccinium</taxon>
    </lineage>
</organism>
<reference evidence="1 2" key="1">
    <citation type="journal article" date="2021" name="Hortic Res">
        <title>High-quality reference genome and annotation aids understanding of berry development for evergreen blueberry (Vaccinium darrowii).</title>
        <authorList>
            <person name="Yu J."/>
            <person name="Hulse-Kemp A.M."/>
            <person name="Babiker E."/>
            <person name="Staton M."/>
        </authorList>
    </citation>
    <scope>NUCLEOTIDE SEQUENCE [LARGE SCALE GENOMIC DNA]</scope>
    <source>
        <strain evidence="2">cv. NJ 8807/NJ 8810</strain>
        <tissue evidence="1">Young leaf</tissue>
    </source>
</reference>
<keyword evidence="2" id="KW-1185">Reference proteome</keyword>
<dbReference type="EMBL" id="CM037151">
    <property type="protein sequence ID" value="KAH7843352.1"/>
    <property type="molecule type" value="Genomic_DNA"/>
</dbReference>
<proteinExistence type="predicted"/>
<protein>
    <submittedName>
        <fullName evidence="1">Uncharacterized protein</fullName>
    </submittedName>
</protein>
<evidence type="ECO:0000313" key="2">
    <source>
        <dbReference type="Proteomes" id="UP000828048"/>
    </source>
</evidence>
<sequence>MEGISTLLFQFSSKKVYTGRYRPVRHIIYNGVKDQPVDSEALPDSCHVNIRVNEDSTNDGRCSKVAETFSDSDHNRRLAPKTTGETAAQQKFLGLDPQEVHGPEECADMDWTETEVCIKCDNGGDLLFCSDSNCPLAVHEECMHCSAQFDSLGNFYCPYCSHKRAMLETRKAREKAMLAKKALSAFLDEGMKQTVGDTKADNRNRLDGDGADYHFAQTEEDQVDETEAEAEVMQDQEKGTALSSSGDDIMQQESVEDGDVSDGENGYVSPHPRRVREKNQNGIQSPRVNSPRQSASKLSKSRENLVHKEKKNATPKSGLTSPTFPHARRKKLPWTAEEEEMLKEGVQKFSTIVNKNLPWRKILEFGCRVFGGTRTAADLKDKWRNILVKECSTK</sequence>
<dbReference type="Proteomes" id="UP000828048">
    <property type="component" value="Chromosome 1"/>
</dbReference>
<name>A0ACB7XR33_9ERIC</name>
<gene>
    <name evidence="1" type="ORF">Vadar_015626</name>
</gene>